<dbReference type="InterPro" id="IPR042208">
    <property type="entry name" value="D-ser_dehydrat-like_sf"/>
</dbReference>
<dbReference type="Gene3D" id="2.40.37.20">
    <property type="entry name" value="D-serine dehydratase-like domain"/>
    <property type="match status" value="1"/>
</dbReference>
<evidence type="ECO:0000313" key="4">
    <source>
        <dbReference type="EMBL" id="MDD1792847.1"/>
    </source>
</evidence>
<evidence type="ECO:0000313" key="5">
    <source>
        <dbReference type="Proteomes" id="UP001149400"/>
    </source>
</evidence>
<name>A0ABT5QXV0_9GAMM</name>
<comment type="caution">
    <text evidence="4">The sequence shown here is derived from an EMBL/GenBank/DDBJ whole genome shotgun (WGS) entry which is preliminary data.</text>
</comment>
<protein>
    <submittedName>
        <fullName evidence="4">DSD1 family PLP-dependent enzyme</fullName>
    </submittedName>
</protein>
<dbReference type="PANTHER" id="PTHR28004:SF2">
    <property type="entry name" value="D-SERINE DEHYDRATASE"/>
    <property type="match status" value="1"/>
</dbReference>
<proteinExistence type="inferred from homology"/>
<reference evidence="4" key="1">
    <citation type="submission" date="2021-12" db="EMBL/GenBank/DDBJ databases">
        <title>Enterovibrio ZSDZ35 sp. nov. and Enterovibrio ZSDZ42 sp. nov., isolated from coastal seawater in Qingdao.</title>
        <authorList>
            <person name="Zhang P."/>
        </authorList>
    </citation>
    <scope>NUCLEOTIDE SEQUENCE</scope>
    <source>
        <strain evidence="4">ZSDZ42</strain>
    </source>
</reference>
<dbReference type="InterPro" id="IPR026956">
    <property type="entry name" value="D-ser_dehydrat-like_dom"/>
</dbReference>
<gene>
    <name evidence="4" type="ORF">LRP50_06890</name>
</gene>
<feature type="domain" description="D-serine dehydratase-like" evidence="3">
    <location>
        <begin position="262"/>
        <end position="369"/>
    </location>
</feature>
<evidence type="ECO:0000256" key="1">
    <source>
        <dbReference type="ARBA" id="ARBA00005323"/>
    </source>
</evidence>
<dbReference type="InterPro" id="IPR051466">
    <property type="entry name" value="D-amino_acid_metab_enzyme"/>
</dbReference>
<dbReference type="Pfam" id="PF01168">
    <property type="entry name" value="Ala_racemase_N"/>
    <property type="match status" value="1"/>
</dbReference>
<organism evidence="4 5">
    <name type="scientific">Enterovibrio gelatinilyticus</name>
    <dbReference type="NCBI Taxonomy" id="2899819"/>
    <lineage>
        <taxon>Bacteria</taxon>
        <taxon>Pseudomonadati</taxon>
        <taxon>Pseudomonadota</taxon>
        <taxon>Gammaproteobacteria</taxon>
        <taxon>Vibrionales</taxon>
        <taxon>Vibrionaceae</taxon>
        <taxon>Enterovibrio</taxon>
    </lineage>
</organism>
<dbReference type="Proteomes" id="UP001149400">
    <property type="component" value="Unassembled WGS sequence"/>
</dbReference>
<dbReference type="InterPro" id="IPR029066">
    <property type="entry name" value="PLP-binding_barrel"/>
</dbReference>
<dbReference type="Gene3D" id="3.20.20.10">
    <property type="entry name" value="Alanine racemase"/>
    <property type="match status" value="1"/>
</dbReference>
<accession>A0ABT5QXV0</accession>
<keyword evidence="5" id="KW-1185">Reference proteome</keyword>
<dbReference type="Pfam" id="PF14031">
    <property type="entry name" value="D-ser_dehydrat"/>
    <property type="match status" value="1"/>
</dbReference>
<comment type="similarity">
    <text evidence="1">Belongs to the DSD1 family.</text>
</comment>
<dbReference type="EMBL" id="JAJUBC010000006">
    <property type="protein sequence ID" value="MDD1792847.1"/>
    <property type="molecule type" value="Genomic_DNA"/>
</dbReference>
<dbReference type="CDD" id="cd06812">
    <property type="entry name" value="PLPDE_III_DSD_D-TA_like_1"/>
    <property type="match status" value="1"/>
</dbReference>
<dbReference type="PANTHER" id="PTHR28004">
    <property type="entry name" value="ZGC:162816-RELATED"/>
    <property type="match status" value="1"/>
</dbReference>
<dbReference type="InterPro" id="IPR001608">
    <property type="entry name" value="Ala_racemase_N"/>
</dbReference>
<keyword evidence="2" id="KW-0456">Lyase</keyword>
<sequence length="384" mass="42013">MFKNSEFKHNDETLDTPFLFVDKQIFLRNLERLRKEIEGLGAALRPHFKTVKSLDAAPYLLLEKASPITVSTVKEAEALASEGYTNIIYAVGISAEKLPRVHQLLSKGVEIRVLLDTVEQAQILNQYGNDNHCTVPVLIEIDCDGHRGGIRPDSPLLINIAQLLHHGSADFQGVLTHAGESYLCFDQASLRAAADNEVKAALKAANHLRCADIPCEIVSIGSTPTAHSYQDLNGITEVRAGVYGFFDLIMAGIGVCNINDIAASVVTTVIGHNKEKGWLFIDAGWMALSSDRGTANQPKDCGYGLLIDRSGKLLLHHQVITVNQEHGIVGSVDGSSIDFDAYPVGCRLHVLPNHACATASMHAHYHVFDTHDNSHEVWTRILGW</sequence>
<evidence type="ECO:0000256" key="2">
    <source>
        <dbReference type="ARBA" id="ARBA00023239"/>
    </source>
</evidence>
<dbReference type="SMART" id="SM01119">
    <property type="entry name" value="D-ser_dehydrat"/>
    <property type="match status" value="1"/>
</dbReference>
<dbReference type="SUPFAM" id="SSF51419">
    <property type="entry name" value="PLP-binding barrel"/>
    <property type="match status" value="1"/>
</dbReference>
<evidence type="ECO:0000259" key="3">
    <source>
        <dbReference type="SMART" id="SM01119"/>
    </source>
</evidence>
<dbReference type="RefSeq" id="WP_274163726.1">
    <property type="nucleotide sequence ID" value="NZ_JAJUBC010000006.1"/>
</dbReference>